<keyword evidence="4 8" id="KW-0274">FAD</keyword>
<dbReference type="SUPFAM" id="SSF51905">
    <property type="entry name" value="FAD/NAD(P)-binding domain"/>
    <property type="match status" value="2"/>
</dbReference>
<dbReference type="GO" id="GO:0009807">
    <property type="term" value="P:lignan biosynthetic process"/>
    <property type="evidence" value="ECO:0007669"/>
    <property type="project" value="UniProtKB-ARBA"/>
</dbReference>
<evidence type="ECO:0000256" key="6">
    <source>
        <dbReference type="ARBA" id="ARBA00023002"/>
    </source>
</evidence>
<dbReference type="Pfam" id="PF00743">
    <property type="entry name" value="FMO-like"/>
    <property type="match status" value="1"/>
</dbReference>
<dbReference type="SUPFAM" id="SSF51735">
    <property type="entry name" value="NAD(P)-binding Rossmann-fold domains"/>
    <property type="match status" value="1"/>
</dbReference>
<organism evidence="10 11">
    <name type="scientific">Carpinus fangiana</name>
    <dbReference type="NCBI Taxonomy" id="176857"/>
    <lineage>
        <taxon>Eukaryota</taxon>
        <taxon>Viridiplantae</taxon>
        <taxon>Streptophyta</taxon>
        <taxon>Embryophyta</taxon>
        <taxon>Tracheophyta</taxon>
        <taxon>Spermatophyta</taxon>
        <taxon>Magnoliopsida</taxon>
        <taxon>eudicotyledons</taxon>
        <taxon>Gunneridae</taxon>
        <taxon>Pentapetalae</taxon>
        <taxon>rosids</taxon>
        <taxon>fabids</taxon>
        <taxon>Fagales</taxon>
        <taxon>Betulaceae</taxon>
        <taxon>Carpinus</taxon>
    </lineage>
</organism>
<evidence type="ECO:0000256" key="1">
    <source>
        <dbReference type="ARBA" id="ARBA00001974"/>
    </source>
</evidence>
<evidence type="ECO:0000256" key="8">
    <source>
        <dbReference type="RuleBase" id="RU361177"/>
    </source>
</evidence>
<dbReference type="GO" id="GO:0050661">
    <property type="term" value="F:NADP binding"/>
    <property type="evidence" value="ECO:0007669"/>
    <property type="project" value="InterPro"/>
</dbReference>
<gene>
    <name evidence="10" type="ORF">FH972_026042</name>
</gene>
<dbReference type="GO" id="GO:0004499">
    <property type="term" value="F:N,N-dimethylaniline monooxygenase activity"/>
    <property type="evidence" value="ECO:0007669"/>
    <property type="project" value="InterPro"/>
</dbReference>
<comment type="cofactor">
    <cofactor evidence="1 8">
        <name>FAD</name>
        <dbReference type="ChEBI" id="CHEBI:57692"/>
    </cofactor>
</comment>
<comment type="similarity">
    <text evidence="8">Belongs to the FMO family.</text>
</comment>
<keyword evidence="5" id="KW-0521">NADP</keyword>
<comment type="caution">
    <text evidence="10">The sequence shown here is derived from an EMBL/GenBank/DDBJ whole genome shotgun (WGS) entry which is preliminary data.</text>
</comment>
<proteinExistence type="inferred from homology"/>
<evidence type="ECO:0000256" key="2">
    <source>
        <dbReference type="ARBA" id="ARBA00010139"/>
    </source>
</evidence>
<evidence type="ECO:0000313" key="10">
    <source>
        <dbReference type="EMBL" id="KAB8621933.1"/>
    </source>
</evidence>
<keyword evidence="3 8" id="KW-0285">Flavoprotein</keyword>
<dbReference type="Gene3D" id="3.50.50.60">
    <property type="entry name" value="FAD/NAD(P)-binding domain"/>
    <property type="match status" value="2"/>
</dbReference>
<dbReference type="PANTHER" id="PTHR43098:SF3">
    <property type="entry name" value="L-ORNITHINE N(5)-MONOOXYGENASE-RELATED"/>
    <property type="match status" value="1"/>
</dbReference>
<dbReference type="InterPro" id="IPR020946">
    <property type="entry name" value="Flavin_mOase-like"/>
</dbReference>
<dbReference type="InterPro" id="IPR036291">
    <property type="entry name" value="NAD(P)-bd_dom_sf"/>
</dbReference>
<evidence type="ECO:0000313" key="11">
    <source>
        <dbReference type="Proteomes" id="UP000327013"/>
    </source>
</evidence>
<keyword evidence="6 8" id="KW-0560">Oxidoreductase</keyword>
<reference evidence="10 11" key="1">
    <citation type="submission" date="2019-06" db="EMBL/GenBank/DDBJ databases">
        <title>A chromosomal-level reference genome of Carpinus fangiana (Coryloideae, Betulaceae).</title>
        <authorList>
            <person name="Yang X."/>
            <person name="Wang Z."/>
            <person name="Zhang L."/>
            <person name="Hao G."/>
            <person name="Liu J."/>
            <person name="Yang Y."/>
        </authorList>
    </citation>
    <scope>NUCLEOTIDE SEQUENCE [LARGE SCALE GENOMIC DNA]</scope>
    <source>
        <strain evidence="10">Cfa_2016G</strain>
        <tissue evidence="10">Leaf</tissue>
    </source>
</reference>
<dbReference type="EC" id="1.-.-.-" evidence="8"/>
<sequence length="759" mass="84792">MAVPEYDIVLIGAGFGAITALHRYWNCYPGARVDSDAPIYQLFDQEIYSDFEFKERYPGWQELRRYFDYLEEKLEISKDTEYNKALTAATFDESTHKWTCEFHDGSKAVARFLVPAIGFAAKEYIPKYKGLDKYKGELYHTAKWPQQGVDLKGKRIAVIGTGASGIQTIQEVGKEAKEFTVYQRTPNYCLPMNQRIFSPGEMKEWKNTGRFAGDFEALKGTFAGFAYDFQTRKTFDDTPEERAKFFHNLLVEQGGFRYWLNTYSDMLFEDKANREAYNYWRDYVRTRIKDPKKAELMAPQEPIHPWGTKRPSLEQNIYETIDQSNCTLIDVTADPIAEFTETGIVTESGHRQDFDMVALATGFDAVTGSLSQIDIRGSKGDNIADHWKNGLRTSMGIAMNEFPNMYFLASPKQKRIPPIMSKLIVVLGATGKQGGSVARTFAALPGWRVRGVTRNPSSASAQALVAAAPGVELVAGDLDSADSLTAAFAGAHAIFGVTDFWQFMRDPATAQVAQGQGISTNEAAFNAEIQHGRNIVDAAAREAVAEGAVLERLVMSTLSDSRVRSGGKFTWNYHFEGKAKVTAYLKERAAEDAAYTALLAKTSWVQVGYYMDNWQMNSFFSQRKQPDGTFLMRSAGSDRVPWVYPPTDTGPFVEALVLKAPANTVLLGASELLSMDDYAKLWSRLTGKECKWQPITPEAMREVMPGDIGKEIADSAGYVAEFGWDGGEGAKLPADVGVDLSKLKKLEEYIRETDWSPIF</sequence>
<dbReference type="Proteomes" id="UP000327013">
    <property type="component" value="Unassembled WGS sequence"/>
</dbReference>
<dbReference type="Gene3D" id="3.40.50.720">
    <property type="entry name" value="NAD(P)-binding Rossmann-like Domain"/>
    <property type="match status" value="1"/>
</dbReference>
<protein>
    <recommendedName>
        <fullName evidence="8">Flavin-containing monooxygenase</fullName>
        <ecNumber evidence="8">1.-.-.-</ecNumber>
    </recommendedName>
</protein>
<keyword evidence="7 8" id="KW-0503">Monooxygenase</keyword>
<dbReference type="InterPro" id="IPR036188">
    <property type="entry name" value="FAD/NAD-bd_sf"/>
</dbReference>
<evidence type="ECO:0000256" key="5">
    <source>
        <dbReference type="ARBA" id="ARBA00022857"/>
    </source>
</evidence>
<keyword evidence="11" id="KW-1185">Reference proteome</keyword>
<evidence type="ECO:0000259" key="9">
    <source>
        <dbReference type="Pfam" id="PF05368"/>
    </source>
</evidence>
<dbReference type="InterPro" id="IPR050775">
    <property type="entry name" value="FAD-binding_Monooxygenases"/>
</dbReference>
<dbReference type="OrthoDB" id="66881at2759"/>
<evidence type="ECO:0000256" key="4">
    <source>
        <dbReference type="ARBA" id="ARBA00022827"/>
    </source>
</evidence>
<dbReference type="Gene3D" id="3.90.25.10">
    <property type="entry name" value="UDP-galactose 4-epimerase, domain 1"/>
    <property type="match status" value="1"/>
</dbReference>
<evidence type="ECO:0000256" key="7">
    <source>
        <dbReference type="ARBA" id="ARBA00023033"/>
    </source>
</evidence>
<name>A0A5N6L2S3_9ROSI</name>
<feature type="domain" description="NmrA-like" evidence="9">
    <location>
        <begin position="420"/>
        <end position="750"/>
    </location>
</feature>
<dbReference type="AlphaFoldDB" id="A0A5N6L2S3"/>
<dbReference type="PANTHER" id="PTHR43098">
    <property type="entry name" value="L-ORNITHINE N(5)-MONOOXYGENASE-RELATED"/>
    <property type="match status" value="1"/>
</dbReference>
<dbReference type="EMBL" id="VIBQ01000075">
    <property type="protein sequence ID" value="KAB8621933.1"/>
    <property type="molecule type" value="Genomic_DNA"/>
</dbReference>
<comment type="similarity">
    <text evidence="2">Belongs to the FAD-binding monooxygenase family.</text>
</comment>
<dbReference type="InterPro" id="IPR008030">
    <property type="entry name" value="NmrA-like"/>
</dbReference>
<dbReference type="Pfam" id="PF05368">
    <property type="entry name" value="NmrA"/>
    <property type="match status" value="1"/>
</dbReference>
<dbReference type="GO" id="GO:0050660">
    <property type="term" value="F:flavin adenine dinucleotide binding"/>
    <property type="evidence" value="ECO:0007669"/>
    <property type="project" value="InterPro"/>
</dbReference>
<accession>A0A5N6L2S3</accession>
<evidence type="ECO:0000256" key="3">
    <source>
        <dbReference type="ARBA" id="ARBA00022630"/>
    </source>
</evidence>